<evidence type="ECO:0000313" key="4">
    <source>
        <dbReference type="Proteomes" id="UP000320239"/>
    </source>
</evidence>
<organism evidence="3 4">
    <name type="scientific">Actinoplanes teichomyceticus</name>
    <dbReference type="NCBI Taxonomy" id="1867"/>
    <lineage>
        <taxon>Bacteria</taxon>
        <taxon>Bacillati</taxon>
        <taxon>Actinomycetota</taxon>
        <taxon>Actinomycetes</taxon>
        <taxon>Micromonosporales</taxon>
        <taxon>Micromonosporaceae</taxon>
        <taxon>Actinoplanes</taxon>
    </lineage>
</organism>
<dbReference type="Proteomes" id="UP000320239">
    <property type="component" value="Unassembled WGS sequence"/>
</dbReference>
<dbReference type="OrthoDB" id="1188001at2"/>
<protein>
    <submittedName>
        <fullName evidence="3">Tyrosine phosphatase family protein</fullName>
    </submittedName>
</protein>
<dbReference type="PROSITE" id="PS00383">
    <property type="entry name" value="TYR_PHOSPHATASE_1"/>
    <property type="match status" value="1"/>
</dbReference>
<feature type="domain" description="Tyrosine specific protein phosphatases" evidence="2">
    <location>
        <begin position="102"/>
        <end position="141"/>
    </location>
</feature>
<evidence type="ECO:0000256" key="1">
    <source>
        <dbReference type="ARBA" id="ARBA00009580"/>
    </source>
</evidence>
<comment type="similarity">
    <text evidence="1">Belongs to the protein-tyrosine phosphatase family.</text>
</comment>
<evidence type="ECO:0000313" key="3">
    <source>
        <dbReference type="EMBL" id="TWG24771.1"/>
    </source>
</evidence>
<dbReference type="AlphaFoldDB" id="A0A561WLN1"/>
<comment type="caution">
    <text evidence="3">The sequence shown here is derived from an EMBL/GenBank/DDBJ whole genome shotgun (WGS) entry which is preliminary data.</text>
</comment>
<dbReference type="InterPro" id="IPR026893">
    <property type="entry name" value="Tyr/Ser_Pase_IphP-type"/>
</dbReference>
<dbReference type="GO" id="GO:0004721">
    <property type="term" value="F:phosphoprotein phosphatase activity"/>
    <property type="evidence" value="ECO:0007669"/>
    <property type="project" value="InterPro"/>
</dbReference>
<dbReference type="PANTHER" id="PTHR31126:SF1">
    <property type="entry name" value="TYROSINE SPECIFIC PROTEIN PHOSPHATASES DOMAIN-CONTAINING PROTEIN"/>
    <property type="match status" value="1"/>
</dbReference>
<sequence length="206" mass="21865">MNLDWPDCKNARDLGGLPTAEGGRVRPGALIRSDSHGRLTPDAVRAIRALGVARILDLRSSRECAADPSPFSGDPSYRHVPLLADPMGYDPPADTYGPMLDHNTVRIAHAFREIASAPPGGLLVHCRSGRDRTGALVALLLAVAGVAPEDIASDFAQTPGTSSDAMRNTLMHATTRYGGVPAYLTYCGVPATDLTAIRERLTVRPS</sequence>
<dbReference type="Pfam" id="PF13350">
    <property type="entry name" value="Y_phosphatase3"/>
    <property type="match status" value="1"/>
</dbReference>
<dbReference type="PANTHER" id="PTHR31126">
    <property type="entry name" value="TYROSINE-PROTEIN PHOSPHATASE"/>
    <property type="match status" value="1"/>
</dbReference>
<dbReference type="RefSeq" id="WP_122982103.1">
    <property type="nucleotide sequence ID" value="NZ_BOMX01000108.1"/>
</dbReference>
<evidence type="ECO:0000259" key="2">
    <source>
        <dbReference type="PROSITE" id="PS50056"/>
    </source>
</evidence>
<dbReference type="EMBL" id="VIWY01000002">
    <property type="protein sequence ID" value="TWG24771.1"/>
    <property type="molecule type" value="Genomic_DNA"/>
</dbReference>
<reference evidence="3 4" key="1">
    <citation type="submission" date="2019-06" db="EMBL/GenBank/DDBJ databases">
        <title>Sequencing the genomes of 1000 actinobacteria strains.</title>
        <authorList>
            <person name="Klenk H.-P."/>
        </authorList>
    </citation>
    <scope>NUCLEOTIDE SEQUENCE [LARGE SCALE GENOMIC DNA]</scope>
    <source>
        <strain evidence="3 4">DSM 43866</strain>
    </source>
</reference>
<keyword evidence="4" id="KW-1185">Reference proteome</keyword>
<dbReference type="PROSITE" id="PS50056">
    <property type="entry name" value="TYR_PHOSPHATASE_2"/>
    <property type="match status" value="1"/>
</dbReference>
<gene>
    <name evidence="3" type="ORF">FHX34_1021332</name>
</gene>
<dbReference type="InterPro" id="IPR029021">
    <property type="entry name" value="Prot-tyrosine_phosphatase-like"/>
</dbReference>
<proteinExistence type="inferred from homology"/>
<dbReference type="InterPro" id="IPR000387">
    <property type="entry name" value="Tyr_Pase_dom"/>
</dbReference>
<dbReference type="InterPro" id="IPR016130">
    <property type="entry name" value="Tyr_Pase_AS"/>
</dbReference>
<dbReference type="SUPFAM" id="SSF52799">
    <property type="entry name" value="(Phosphotyrosine protein) phosphatases II"/>
    <property type="match status" value="1"/>
</dbReference>
<name>A0A561WLN1_ACTTI</name>
<dbReference type="Gene3D" id="3.90.190.10">
    <property type="entry name" value="Protein tyrosine phosphatase superfamily"/>
    <property type="match status" value="1"/>
</dbReference>
<accession>A0A561WLN1</accession>